<dbReference type="OMA" id="MADEECN"/>
<evidence type="ECO:0000313" key="4">
    <source>
        <dbReference type="Proteomes" id="UP000655225"/>
    </source>
</evidence>
<reference evidence="3 4" key="1">
    <citation type="submission" date="2020-04" db="EMBL/GenBank/DDBJ databases">
        <title>Plant Genome Project.</title>
        <authorList>
            <person name="Zhang R.-G."/>
        </authorList>
    </citation>
    <scope>NUCLEOTIDE SEQUENCE [LARGE SCALE GENOMIC DNA]</scope>
    <source>
        <strain evidence="3">YNK0</strain>
        <tissue evidence="3">Leaf</tissue>
    </source>
</reference>
<evidence type="ECO:0000313" key="3">
    <source>
        <dbReference type="EMBL" id="KAF8409942.1"/>
    </source>
</evidence>
<sequence>MADEECNGNRKDIDEDQRTSSFSDDSEEDLIFQLDSSPSNGFEYPLPQTQPQSPQTQPTSPYQLLDTTPSISTAIVSWGISTRRVKSDVIPAQYPWATTQRAHLRTLNDMLSSGVRTIIGTVECDLSWIHTQDLEFDLEREFNQVASFVAANKSTMFDRVPDIWLYPPRSCPKCEGVSFVRPIISTKKRSINWLFLLLGQMIGYCSSEQLKYFCKHTNTPHAGGRDELICLTYLGLCKQLDPSGLFDNS</sequence>
<dbReference type="OrthoDB" id="1900495at2759"/>
<dbReference type="PANTHER" id="PTHR34272:SF1">
    <property type="entry name" value="EXPRESSED PROTEIN"/>
    <property type="match status" value="1"/>
</dbReference>
<gene>
    <name evidence="3" type="ORF">HHK36_002461</name>
</gene>
<feature type="region of interest" description="Disordered" evidence="1">
    <location>
        <begin position="1"/>
        <end position="62"/>
    </location>
</feature>
<organism evidence="3 4">
    <name type="scientific">Tetracentron sinense</name>
    <name type="common">Spur-leaf</name>
    <dbReference type="NCBI Taxonomy" id="13715"/>
    <lineage>
        <taxon>Eukaryota</taxon>
        <taxon>Viridiplantae</taxon>
        <taxon>Streptophyta</taxon>
        <taxon>Embryophyta</taxon>
        <taxon>Tracheophyta</taxon>
        <taxon>Spermatophyta</taxon>
        <taxon>Magnoliopsida</taxon>
        <taxon>Trochodendrales</taxon>
        <taxon>Trochodendraceae</taxon>
        <taxon>Tetracentron</taxon>
    </lineage>
</organism>
<dbReference type="AlphaFoldDB" id="A0A834ZWG7"/>
<protein>
    <recommendedName>
        <fullName evidence="2">DUF7086 domain-containing protein</fullName>
    </recommendedName>
</protein>
<dbReference type="Pfam" id="PF23324">
    <property type="entry name" value="DUF7086"/>
    <property type="match status" value="1"/>
</dbReference>
<dbReference type="PANTHER" id="PTHR34272">
    <property type="entry name" value="EXPRESSED PROTEIN"/>
    <property type="match status" value="1"/>
</dbReference>
<comment type="caution">
    <text evidence="3">The sequence shown here is derived from an EMBL/GenBank/DDBJ whole genome shotgun (WGS) entry which is preliminary data.</text>
</comment>
<dbReference type="InterPro" id="IPR055513">
    <property type="entry name" value="DUF7086"/>
</dbReference>
<feature type="compositionally biased region" description="Low complexity" evidence="1">
    <location>
        <begin position="44"/>
        <end position="62"/>
    </location>
</feature>
<feature type="domain" description="DUF7086" evidence="2">
    <location>
        <begin position="107"/>
        <end position="240"/>
    </location>
</feature>
<accession>A0A834ZWG7</accession>
<keyword evidence="4" id="KW-1185">Reference proteome</keyword>
<evidence type="ECO:0000259" key="2">
    <source>
        <dbReference type="Pfam" id="PF23324"/>
    </source>
</evidence>
<dbReference type="Proteomes" id="UP000655225">
    <property type="component" value="Unassembled WGS sequence"/>
</dbReference>
<feature type="compositionally biased region" description="Basic and acidic residues" evidence="1">
    <location>
        <begin position="7"/>
        <end position="18"/>
    </location>
</feature>
<dbReference type="EMBL" id="JABCRI010000002">
    <property type="protein sequence ID" value="KAF8409942.1"/>
    <property type="molecule type" value="Genomic_DNA"/>
</dbReference>
<proteinExistence type="predicted"/>
<evidence type="ECO:0000256" key="1">
    <source>
        <dbReference type="SAM" id="MobiDB-lite"/>
    </source>
</evidence>
<name>A0A834ZWG7_TETSI</name>